<dbReference type="InterPro" id="IPR058245">
    <property type="entry name" value="NreC/VraR/RcsB-like_REC"/>
</dbReference>
<organism evidence="8">
    <name type="scientific">uncultured Gemmatimonadaceae bacterium</name>
    <dbReference type="NCBI Taxonomy" id="246130"/>
    <lineage>
        <taxon>Bacteria</taxon>
        <taxon>Pseudomonadati</taxon>
        <taxon>Gemmatimonadota</taxon>
        <taxon>Gemmatimonadia</taxon>
        <taxon>Gemmatimonadales</taxon>
        <taxon>Gemmatimonadaceae</taxon>
        <taxon>environmental samples</taxon>
    </lineage>
</organism>
<evidence type="ECO:0000256" key="5">
    <source>
        <dbReference type="PROSITE-ProRule" id="PRU00169"/>
    </source>
</evidence>
<evidence type="ECO:0000256" key="1">
    <source>
        <dbReference type="ARBA" id="ARBA00022553"/>
    </source>
</evidence>
<dbReference type="CDD" id="cd06170">
    <property type="entry name" value="LuxR_C_like"/>
    <property type="match status" value="1"/>
</dbReference>
<evidence type="ECO:0000256" key="4">
    <source>
        <dbReference type="ARBA" id="ARBA00023163"/>
    </source>
</evidence>
<dbReference type="InterPro" id="IPR001789">
    <property type="entry name" value="Sig_transdc_resp-reg_receiver"/>
</dbReference>
<feature type="domain" description="Response regulatory" evidence="7">
    <location>
        <begin position="6"/>
        <end position="125"/>
    </location>
</feature>
<dbReference type="InterPro" id="IPR039420">
    <property type="entry name" value="WalR-like"/>
</dbReference>
<keyword evidence="3" id="KW-0238">DNA-binding</keyword>
<feature type="modified residue" description="4-aspartylphosphate" evidence="5">
    <location>
        <position position="60"/>
    </location>
</feature>
<keyword evidence="2" id="KW-0805">Transcription regulation</keyword>
<accession>A0A6J4LMN3</accession>
<dbReference type="GO" id="GO:0000160">
    <property type="term" value="P:phosphorelay signal transduction system"/>
    <property type="evidence" value="ECO:0007669"/>
    <property type="project" value="InterPro"/>
</dbReference>
<dbReference type="GO" id="GO:0006355">
    <property type="term" value="P:regulation of DNA-templated transcription"/>
    <property type="evidence" value="ECO:0007669"/>
    <property type="project" value="InterPro"/>
</dbReference>
<keyword evidence="4" id="KW-0804">Transcription</keyword>
<dbReference type="PANTHER" id="PTHR43214">
    <property type="entry name" value="TWO-COMPONENT RESPONSE REGULATOR"/>
    <property type="match status" value="1"/>
</dbReference>
<dbReference type="InterPro" id="IPR011006">
    <property type="entry name" value="CheY-like_superfamily"/>
</dbReference>
<dbReference type="EMBL" id="CADCTX010000636">
    <property type="protein sequence ID" value="CAA9335800.1"/>
    <property type="molecule type" value="Genomic_DNA"/>
</dbReference>
<feature type="domain" description="HTH luxR-type" evidence="6">
    <location>
        <begin position="158"/>
        <end position="223"/>
    </location>
</feature>
<dbReference type="Pfam" id="PF00196">
    <property type="entry name" value="GerE"/>
    <property type="match status" value="1"/>
</dbReference>
<reference evidence="8" key="1">
    <citation type="submission" date="2020-02" db="EMBL/GenBank/DDBJ databases">
        <authorList>
            <person name="Meier V. D."/>
        </authorList>
    </citation>
    <scope>NUCLEOTIDE SEQUENCE</scope>
    <source>
        <strain evidence="8">AVDCRST_MAG40</strain>
    </source>
</reference>
<protein>
    <recommendedName>
        <fullName evidence="9">Nitrate/nitrite response regulator protein</fullName>
    </recommendedName>
</protein>
<dbReference type="SMART" id="SM00421">
    <property type="entry name" value="HTH_LUXR"/>
    <property type="match status" value="1"/>
</dbReference>
<dbReference type="PROSITE" id="PS50110">
    <property type="entry name" value="RESPONSE_REGULATORY"/>
    <property type="match status" value="1"/>
</dbReference>
<proteinExistence type="predicted"/>
<dbReference type="InterPro" id="IPR000792">
    <property type="entry name" value="Tscrpt_reg_LuxR_C"/>
</dbReference>
<dbReference type="Pfam" id="PF00072">
    <property type="entry name" value="Response_reg"/>
    <property type="match status" value="1"/>
</dbReference>
<evidence type="ECO:0008006" key="9">
    <source>
        <dbReference type="Google" id="ProtNLM"/>
    </source>
</evidence>
<dbReference type="SUPFAM" id="SSF52172">
    <property type="entry name" value="CheY-like"/>
    <property type="match status" value="1"/>
</dbReference>
<evidence type="ECO:0000256" key="3">
    <source>
        <dbReference type="ARBA" id="ARBA00023125"/>
    </source>
</evidence>
<dbReference type="PROSITE" id="PS50043">
    <property type="entry name" value="HTH_LUXR_2"/>
    <property type="match status" value="1"/>
</dbReference>
<keyword evidence="1 5" id="KW-0597">Phosphoprotein</keyword>
<evidence type="ECO:0000259" key="6">
    <source>
        <dbReference type="PROSITE" id="PS50043"/>
    </source>
</evidence>
<dbReference type="Gene3D" id="3.40.50.2300">
    <property type="match status" value="1"/>
</dbReference>
<gene>
    <name evidence="8" type="ORF">AVDCRST_MAG40-2156</name>
</gene>
<dbReference type="AlphaFoldDB" id="A0A6J4LMN3"/>
<dbReference type="SMART" id="SM00448">
    <property type="entry name" value="REC"/>
    <property type="match status" value="1"/>
</dbReference>
<evidence type="ECO:0000259" key="7">
    <source>
        <dbReference type="PROSITE" id="PS50110"/>
    </source>
</evidence>
<dbReference type="GO" id="GO:0003677">
    <property type="term" value="F:DNA binding"/>
    <property type="evidence" value="ECO:0007669"/>
    <property type="project" value="UniProtKB-KW"/>
</dbReference>
<dbReference type="CDD" id="cd17535">
    <property type="entry name" value="REC_NarL-like"/>
    <property type="match status" value="1"/>
</dbReference>
<name>A0A6J4LMN3_9BACT</name>
<dbReference type="PRINTS" id="PR00038">
    <property type="entry name" value="HTHLUXR"/>
</dbReference>
<dbReference type="PANTHER" id="PTHR43214:SF24">
    <property type="entry name" value="TRANSCRIPTIONAL REGULATORY PROTEIN NARL-RELATED"/>
    <property type="match status" value="1"/>
</dbReference>
<sequence length="223" mass="23805">MGEPLRLLLVDDHAMFRRGLREVLEEDPGLRVVAEAGDGEAGVERARALWPGGLDLVLMDIEMPRLDGIGAAKRILDELRGLPVVMLSALVDDDALLAAVRAGAVGFLSKSVSPDAMVRALRDYHRDGALPMSRTMAARALAHLQAAVAAPAPRESAPAPALAALTPREREVLGLVAEGLRDREIAARLSLSEGTVQVHVKNLLRKLGVRSRNVAAAYVRRGG</sequence>
<evidence type="ECO:0000256" key="2">
    <source>
        <dbReference type="ARBA" id="ARBA00023015"/>
    </source>
</evidence>
<evidence type="ECO:0000313" key="8">
    <source>
        <dbReference type="EMBL" id="CAA9335800.1"/>
    </source>
</evidence>